<dbReference type="Proteomes" id="UP000694892">
    <property type="component" value="Chromosome 3L"/>
</dbReference>
<sequence length="79" mass="9018">MCDQTFLAVLFGPCAKCKRERPLRTIYVKAEAVTYCSLCVEMMATEGLQENETMSSLKNEAESLKEKLEEERAKLHDVE</sequence>
<evidence type="ECO:0000313" key="3">
    <source>
        <dbReference type="Proteomes" id="UP000694892"/>
    </source>
</evidence>
<dbReference type="AlphaFoldDB" id="A0A974HT69"/>
<feature type="region of interest" description="Disordered" evidence="1">
    <location>
        <begin position="51"/>
        <end position="79"/>
    </location>
</feature>
<dbReference type="EMBL" id="CM004470">
    <property type="protein sequence ID" value="OCT89582.1"/>
    <property type="molecule type" value="Genomic_DNA"/>
</dbReference>
<evidence type="ECO:0000256" key="1">
    <source>
        <dbReference type="SAM" id="MobiDB-lite"/>
    </source>
</evidence>
<gene>
    <name evidence="2" type="ORF">XELAEV_180182012mg</name>
</gene>
<feature type="compositionally biased region" description="Basic and acidic residues" evidence="1">
    <location>
        <begin position="59"/>
        <end position="79"/>
    </location>
</feature>
<organism evidence="2 3">
    <name type="scientific">Xenopus laevis</name>
    <name type="common">African clawed frog</name>
    <dbReference type="NCBI Taxonomy" id="8355"/>
    <lineage>
        <taxon>Eukaryota</taxon>
        <taxon>Metazoa</taxon>
        <taxon>Chordata</taxon>
        <taxon>Craniata</taxon>
        <taxon>Vertebrata</taxon>
        <taxon>Euteleostomi</taxon>
        <taxon>Amphibia</taxon>
        <taxon>Batrachia</taxon>
        <taxon>Anura</taxon>
        <taxon>Pipoidea</taxon>
        <taxon>Pipidae</taxon>
        <taxon>Xenopodinae</taxon>
        <taxon>Xenopus</taxon>
        <taxon>Xenopus</taxon>
    </lineage>
</organism>
<feature type="non-terminal residue" evidence="2">
    <location>
        <position position="1"/>
    </location>
</feature>
<name>A0A974HT69_XENLA</name>
<reference evidence="3" key="1">
    <citation type="journal article" date="2016" name="Nature">
        <title>Genome evolution in the allotetraploid frog Xenopus laevis.</title>
        <authorList>
            <person name="Session A.M."/>
            <person name="Uno Y."/>
            <person name="Kwon T."/>
            <person name="Chapman J.A."/>
            <person name="Toyoda A."/>
            <person name="Takahashi S."/>
            <person name="Fukui A."/>
            <person name="Hikosaka A."/>
            <person name="Suzuki A."/>
            <person name="Kondo M."/>
            <person name="van Heeringen S.J."/>
            <person name="Quigley I."/>
            <person name="Heinz S."/>
            <person name="Ogino H."/>
            <person name="Ochi H."/>
            <person name="Hellsten U."/>
            <person name="Lyons J.B."/>
            <person name="Simakov O."/>
            <person name="Putnam N."/>
            <person name="Stites J."/>
            <person name="Kuroki Y."/>
            <person name="Tanaka T."/>
            <person name="Michiue T."/>
            <person name="Watanabe M."/>
            <person name="Bogdanovic O."/>
            <person name="Lister R."/>
            <person name="Georgiou G."/>
            <person name="Paranjpe S.S."/>
            <person name="van Kruijsbergen I."/>
            <person name="Shu S."/>
            <person name="Carlson J."/>
            <person name="Kinoshita T."/>
            <person name="Ohta Y."/>
            <person name="Mawaribuchi S."/>
            <person name="Jenkins J."/>
            <person name="Grimwood J."/>
            <person name="Schmutz J."/>
            <person name="Mitros T."/>
            <person name="Mozaffari S.V."/>
            <person name="Suzuki Y."/>
            <person name="Haramoto Y."/>
            <person name="Yamamoto T.S."/>
            <person name="Takagi C."/>
            <person name="Heald R."/>
            <person name="Miller K."/>
            <person name="Haudenschild C."/>
            <person name="Kitzman J."/>
            <person name="Nakayama T."/>
            <person name="Izutsu Y."/>
            <person name="Robert J."/>
            <person name="Fortriede J."/>
            <person name="Burns K."/>
            <person name="Lotay V."/>
            <person name="Karimi K."/>
            <person name="Yasuoka Y."/>
            <person name="Dichmann D.S."/>
            <person name="Flajnik M.F."/>
            <person name="Houston D.W."/>
            <person name="Shendure J."/>
            <person name="DuPasquier L."/>
            <person name="Vize P.D."/>
            <person name="Zorn A.M."/>
            <person name="Ito M."/>
            <person name="Marcotte E.M."/>
            <person name="Wallingford J.B."/>
            <person name="Ito Y."/>
            <person name="Asashima M."/>
            <person name="Ueno N."/>
            <person name="Matsuda Y."/>
            <person name="Veenstra G.J."/>
            <person name="Fujiyama A."/>
            <person name="Harland R.M."/>
            <person name="Taira M."/>
            <person name="Rokhsar D.S."/>
        </authorList>
    </citation>
    <scope>NUCLEOTIDE SEQUENCE [LARGE SCALE GENOMIC DNA]</scope>
    <source>
        <strain evidence="3">J</strain>
    </source>
</reference>
<protein>
    <submittedName>
        <fullName evidence="2">Uncharacterized protein</fullName>
    </submittedName>
</protein>
<proteinExistence type="predicted"/>
<feature type="non-terminal residue" evidence="2">
    <location>
        <position position="79"/>
    </location>
</feature>
<accession>A0A974HT69</accession>
<evidence type="ECO:0000313" key="2">
    <source>
        <dbReference type="EMBL" id="OCT89582.1"/>
    </source>
</evidence>